<evidence type="ECO:0000256" key="3">
    <source>
        <dbReference type="ARBA" id="ARBA00022759"/>
    </source>
</evidence>
<dbReference type="InterPro" id="IPR010896">
    <property type="entry name" value="NUMOD1"/>
</dbReference>
<dbReference type="SMART" id="SM00497">
    <property type="entry name" value="IENR1"/>
    <property type="match status" value="2"/>
</dbReference>
<dbReference type="SUPFAM" id="SSF64496">
    <property type="entry name" value="DNA-binding domain of intron-encoded endonucleases"/>
    <property type="match status" value="1"/>
</dbReference>
<dbReference type="EMBL" id="MN873040">
    <property type="protein sequence ID" value="QRH18100.1"/>
    <property type="molecule type" value="Genomic_DNA"/>
</dbReference>
<dbReference type="PROSITE" id="PS50164">
    <property type="entry name" value="GIY_YIG"/>
    <property type="match status" value="1"/>
</dbReference>
<dbReference type="GO" id="GO:0003677">
    <property type="term" value="F:DNA binding"/>
    <property type="evidence" value="ECO:0007669"/>
    <property type="project" value="InterPro"/>
</dbReference>
<feature type="domain" description="GIY-YIG" evidence="5">
    <location>
        <begin position="24"/>
        <end position="111"/>
    </location>
</feature>
<evidence type="ECO:0000256" key="2">
    <source>
        <dbReference type="ARBA" id="ARBA00022722"/>
    </source>
</evidence>
<gene>
    <name evidence="6" type="primary">orf362</name>
</gene>
<dbReference type="SMART" id="SM00496">
    <property type="entry name" value="IENR2"/>
    <property type="match status" value="2"/>
</dbReference>
<proteinExistence type="predicted"/>
<dbReference type="Gene3D" id="3.40.1440.10">
    <property type="entry name" value="GIY-YIG endonuclease"/>
    <property type="match status" value="1"/>
</dbReference>
<dbReference type="InterPro" id="IPR003647">
    <property type="entry name" value="Intron_nuc_1_rpt"/>
</dbReference>
<evidence type="ECO:0000256" key="1">
    <source>
        <dbReference type="ARBA" id="ARBA00010045"/>
    </source>
</evidence>
<accession>A0A890JI39</accession>
<keyword evidence="2" id="KW-0540">Nuclease</keyword>
<dbReference type="Pfam" id="PF07453">
    <property type="entry name" value="NUMOD1"/>
    <property type="match status" value="2"/>
</dbReference>
<organism evidence="6">
    <name type="scientific">Blastocladiella sp</name>
    <dbReference type="NCBI Taxonomy" id="2169676"/>
    <lineage>
        <taxon>Eukaryota</taxon>
        <taxon>Fungi</taxon>
        <taxon>Fungi incertae sedis</taxon>
        <taxon>Blastocladiomycota</taxon>
        <taxon>Blastocladiomycetes</taxon>
        <taxon>Blastocladiales</taxon>
        <taxon>Blastocladiaceae</taxon>
        <taxon>Blastocladiella</taxon>
    </lineage>
</organism>
<dbReference type="AlphaFoldDB" id="A0A890JI39"/>
<dbReference type="CDD" id="cd10445">
    <property type="entry name" value="GIY-YIG_bI1_like"/>
    <property type="match status" value="1"/>
</dbReference>
<dbReference type="InterPro" id="IPR035901">
    <property type="entry name" value="GIY-YIG_endonuc_sf"/>
</dbReference>
<protein>
    <submittedName>
        <fullName evidence="6">GIY endonuclease</fullName>
    </submittedName>
</protein>
<dbReference type="InterPro" id="IPR003611">
    <property type="entry name" value="NUMOD3"/>
</dbReference>
<dbReference type="InterPro" id="IPR006350">
    <property type="entry name" value="Intron_endoG1"/>
</dbReference>
<evidence type="ECO:0000313" key="6">
    <source>
        <dbReference type="EMBL" id="QRH18100.1"/>
    </source>
</evidence>
<reference evidence="6" key="1">
    <citation type="journal article" date="2020" name="Mitochondrial DNA Part B Resour">
        <title>Mitochondrial genome characterization and phylogenetic analysis of Blastocladiella sp. (Blastocladiales: Blastocladiaceae).</title>
        <authorList>
            <person name="Wang X."/>
            <person name="Liu N."/>
        </authorList>
    </citation>
    <scope>NUCLEOTIDE SEQUENCE</scope>
</reference>
<evidence type="ECO:0000256" key="4">
    <source>
        <dbReference type="ARBA" id="ARBA00022801"/>
    </source>
</evidence>
<keyword evidence="6" id="KW-0496">Mitochondrion</keyword>
<name>A0A890JI39_9FUNG</name>
<comment type="similarity">
    <text evidence="1">To endonucleases of group I introns of fungi and phage.</text>
</comment>
<dbReference type="SUPFAM" id="SSF82771">
    <property type="entry name" value="GIY-YIG endonuclease"/>
    <property type="match status" value="1"/>
</dbReference>
<dbReference type="Pfam" id="PF01541">
    <property type="entry name" value="GIY-YIG"/>
    <property type="match status" value="1"/>
</dbReference>
<evidence type="ECO:0000259" key="5">
    <source>
        <dbReference type="PROSITE" id="PS50164"/>
    </source>
</evidence>
<dbReference type="GO" id="GO:0016787">
    <property type="term" value="F:hydrolase activity"/>
    <property type="evidence" value="ECO:0007669"/>
    <property type="project" value="UniProtKB-KW"/>
</dbReference>
<dbReference type="GO" id="GO:0004519">
    <property type="term" value="F:endonuclease activity"/>
    <property type="evidence" value="ECO:0007669"/>
    <property type="project" value="UniProtKB-KW"/>
</dbReference>
<dbReference type="Pfam" id="PF07460">
    <property type="entry name" value="NUMOD3"/>
    <property type="match status" value="1"/>
</dbReference>
<keyword evidence="3 6" id="KW-0255">Endonuclease</keyword>
<sequence length="362" mass="40819">MKKSSFFIIDMKKNQSLLYNEVRGKSGVYLLYNFINGKFYIGSSVDLYNRMRAYYLVDSNRPSDCTRTIDKAIVKYGLENFGFLLLDVCEPSQILELEQLALDFFNPSYNILTVAGNSSGFKHSEATKALLSKNLSRENHPMFGKNHSEATKNKISEGLNEYFKVNTNKYIGVTGQNSPQYGIGGTVVYVYDSTTGVFIQQFVSISEAQKFLKVRFSTIKSSLDGKTIIKGKYIVSDVFHNMIDTSAVVPILTDNNKKRISPVFVYDAFTYAFIIEYPSIRSAAIGLKASQSTVSNCLKTGVILQSKWFVSSEGNSLYHKTSIIFRLSFLFLTFTLAPRLVKSSYLIFFNNQSIIFLYAGKP</sequence>
<dbReference type="NCBIfam" id="TIGR01453">
    <property type="entry name" value="grpIintron_endo"/>
    <property type="match status" value="1"/>
</dbReference>
<dbReference type="SMART" id="SM00465">
    <property type="entry name" value="GIYc"/>
    <property type="match status" value="1"/>
</dbReference>
<dbReference type="InterPro" id="IPR000305">
    <property type="entry name" value="GIY-YIG_endonuc"/>
</dbReference>
<keyword evidence="4" id="KW-0378">Hydrolase</keyword>
<geneLocation type="mitochondrion" evidence="6"/>